<accession>A0A9N9E0A7</accession>
<feature type="non-terminal residue" evidence="1">
    <location>
        <position position="1"/>
    </location>
</feature>
<dbReference type="Proteomes" id="UP000789572">
    <property type="component" value="Unassembled WGS sequence"/>
</dbReference>
<reference evidence="1" key="1">
    <citation type="submission" date="2021-06" db="EMBL/GenBank/DDBJ databases">
        <authorList>
            <person name="Kallberg Y."/>
            <person name="Tangrot J."/>
            <person name="Rosling A."/>
        </authorList>
    </citation>
    <scope>NUCLEOTIDE SEQUENCE</scope>
    <source>
        <strain evidence="1">IA702</strain>
    </source>
</reference>
<name>A0A9N9E0A7_9GLOM</name>
<sequence length="54" mass="6354">FEDIPSPTPSIPSSHHRLYLTYFRNSHDEIAAWVSDHKRYWSCCLDSKSEEAEN</sequence>
<keyword evidence="2" id="KW-1185">Reference proteome</keyword>
<organism evidence="1 2">
    <name type="scientific">Paraglomus occultum</name>
    <dbReference type="NCBI Taxonomy" id="144539"/>
    <lineage>
        <taxon>Eukaryota</taxon>
        <taxon>Fungi</taxon>
        <taxon>Fungi incertae sedis</taxon>
        <taxon>Mucoromycota</taxon>
        <taxon>Glomeromycotina</taxon>
        <taxon>Glomeromycetes</taxon>
        <taxon>Paraglomerales</taxon>
        <taxon>Paraglomeraceae</taxon>
        <taxon>Paraglomus</taxon>
    </lineage>
</organism>
<comment type="caution">
    <text evidence="1">The sequence shown here is derived from an EMBL/GenBank/DDBJ whole genome shotgun (WGS) entry which is preliminary data.</text>
</comment>
<dbReference type="EMBL" id="CAJVPJ010005240">
    <property type="protein sequence ID" value="CAG8659868.1"/>
    <property type="molecule type" value="Genomic_DNA"/>
</dbReference>
<proteinExistence type="predicted"/>
<evidence type="ECO:0000313" key="2">
    <source>
        <dbReference type="Proteomes" id="UP000789572"/>
    </source>
</evidence>
<protein>
    <submittedName>
        <fullName evidence="1">4064_t:CDS:1</fullName>
    </submittedName>
</protein>
<gene>
    <name evidence="1" type="ORF">POCULU_LOCUS10402</name>
</gene>
<dbReference type="AlphaFoldDB" id="A0A9N9E0A7"/>
<evidence type="ECO:0000313" key="1">
    <source>
        <dbReference type="EMBL" id="CAG8659868.1"/>
    </source>
</evidence>